<accession>A0A3N0E6E0</accession>
<dbReference type="AlphaFoldDB" id="A0A3N0E6E0"/>
<keyword evidence="3" id="KW-0560">Oxidoreductase</keyword>
<dbReference type="OrthoDB" id="3206024at2"/>
<evidence type="ECO:0000256" key="4">
    <source>
        <dbReference type="ARBA" id="ARBA00023033"/>
    </source>
</evidence>
<dbReference type="InterPro" id="IPR036661">
    <property type="entry name" value="Luciferase-like_sf"/>
</dbReference>
<organism evidence="6 7">
    <name type="scientific">Halostreptopolyspora alba</name>
    <dbReference type="NCBI Taxonomy" id="2487137"/>
    <lineage>
        <taxon>Bacteria</taxon>
        <taxon>Bacillati</taxon>
        <taxon>Actinomycetota</taxon>
        <taxon>Actinomycetes</taxon>
        <taxon>Streptosporangiales</taxon>
        <taxon>Nocardiopsidaceae</taxon>
        <taxon>Halostreptopolyspora</taxon>
    </lineage>
</organism>
<keyword evidence="2" id="KW-0288">FMN</keyword>
<dbReference type="Pfam" id="PF00296">
    <property type="entry name" value="Bac_luciferase"/>
    <property type="match status" value="1"/>
</dbReference>
<sequence>MRIGVCTFITDEGIGAADLGRALEERGLESLFLAEHSHIPASRETPFPGGGDLPRRYYRTLDPFAALSAAAAVTERLVVGTGIALLVQRDPIMVAKEAASVDRISDGRFVLGVGSGWNREEMRDHGTDPTTRIALLRERVMAIKRIWTEEQAEFHGEFVDFAPLYSWPKPVQRPHVPVLLGGEAEPVLDRVMDYGDGWFPRWPGSPDPLEGRISELRTRGEREGRGRMPVYLFGVPPRAGDIEAAARLDIDQLLVMLPTMPRDETLRQLDDIAALLPGARGGVVRS</sequence>
<feature type="domain" description="Luciferase-like" evidence="5">
    <location>
        <begin position="16"/>
        <end position="258"/>
    </location>
</feature>
<comment type="caution">
    <text evidence="6">The sequence shown here is derived from an EMBL/GenBank/DDBJ whole genome shotgun (WGS) entry which is preliminary data.</text>
</comment>
<dbReference type="PANTHER" id="PTHR42847:SF4">
    <property type="entry name" value="ALKANESULFONATE MONOOXYGENASE-RELATED"/>
    <property type="match status" value="1"/>
</dbReference>
<proteinExistence type="predicted"/>
<dbReference type="InterPro" id="IPR019921">
    <property type="entry name" value="Lucif-like_OxRdtase_Rv2161c"/>
</dbReference>
<keyword evidence="1" id="KW-0285">Flavoprotein</keyword>
<dbReference type="RefSeq" id="WP_123202308.1">
    <property type="nucleotide sequence ID" value="NZ_RJMB01000017.1"/>
</dbReference>
<evidence type="ECO:0000313" key="7">
    <source>
        <dbReference type="Proteomes" id="UP000269198"/>
    </source>
</evidence>
<evidence type="ECO:0000259" key="5">
    <source>
        <dbReference type="Pfam" id="PF00296"/>
    </source>
</evidence>
<dbReference type="InterPro" id="IPR050172">
    <property type="entry name" value="SsuD_RutA_monooxygenase"/>
</dbReference>
<dbReference type="EMBL" id="RJMB01000017">
    <property type="protein sequence ID" value="RNL83340.1"/>
    <property type="molecule type" value="Genomic_DNA"/>
</dbReference>
<name>A0A3N0E6E0_9ACTN</name>
<reference evidence="6 7" key="1">
    <citation type="submission" date="2018-11" db="EMBL/GenBank/DDBJ databases">
        <title>The genome draft of YIM 96095.</title>
        <authorList>
            <person name="Tang S.-K."/>
            <person name="Chunyu W.-X."/>
            <person name="Feng Y.-Z."/>
        </authorList>
    </citation>
    <scope>NUCLEOTIDE SEQUENCE [LARGE SCALE GENOMIC DNA]</scope>
    <source>
        <strain evidence="6 7">YIM 96095</strain>
    </source>
</reference>
<evidence type="ECO:0000256" key="3">
    <source>
        <dbReference type="ARBA" id="ARBA00023002"/>
    </source>
</evidence>
<dbReference type="Gene3D" id="3.20.20.30">
    <property type="entry name" value="Luciferase-like domain"/>
    <property type="match status" value="1"/>
</dbReference>
<dbReference type="SUPFAM" id="SSF51679">
    <property type="entry name" value="Bacterial luciferase-like"/>
    <property type="match status" value="1"/>
</dbReference>
<keyword evidence="7" id="KW-1185">Reference proteome</keyword>
<dbReference type="PANTHER" id="PTHR42847">
    <property type="entry name" value="ALKANESULFONATE MONOOXYGENASE"/>
    <property type="match status" value="1"/>
</dbReference>
<evidence type="ECO:0000256" key="2">
    <source>
        <dbReference type="ARBA" id="ARBA00022643"/>
    </source>
</evidence>
<dbReference type="GO" id="GO:0008726">
    <property type="term" value="F:alkanesulfonate monooxygenase activity"/>
    <property type="evidence" value="ECO:0007669"/>
    <property type="project" value="TreeGrafter"/>
</dbReference>
<dbReference type="GO" id="GO:0046306">
    <property type="term" value="P:alkanesulfonate catabolic process"/>
    <property type="evidence" value="ECO:0007669"/>
    <property type="project" value="TreeGrafter"/>
</dbReference>
<dbReference type="NCBIfam" id="TIGR03619">
    <property type="entry name" value="F420_Rv2161c"/>
    <property type="match status" value="1"/>
</dbReference>
<gene>
    <name evidence="6" type="ORF">EFW17_16560</name>
</gene>
<evidence type="ECO:0000313" key="6">
    <source>
        <dbReference type="EMBL" id="RNL83340.1"/>
    </source>
</evidence>
<evidence type="ECO:0000256" key="1">
    <source>
        <dbReference type="ARBA" id="ARBA00022630"/>
    </source>
</evidence>
<dbReference type="Proteomes" id="UP000269198">
    <property type="component" value="Unassembled WGS sequence"/>
</dbReference>
<protein>
    <submittedName>
        <fullName evidence="6">LLM class F420-dependent oxidoreductase</fullName>
    </submittedName>
</protein>
<dbReference type="InterPro" id="IPR011251">
    <property type="entry name" value="Luciferase-like_dom"/>
</dbReference>
<keyword evidence="4" id="KW-0503">Monooxygenase</keyword>